<reference evidence="2 3" key="1">
    <citation type="submission" date="2019-02" db="EMBL/GenBank/DDBJ databases">
        <title>Genome sequencing of the rare red list fungi Dentipellis fragilis.</title>
        <authorList>
            <person name="Buettner E."/>
            <person name="Kellner H."/>
        </authorList>
    </citation>
    <scope>NUCLEOTIDE SEQUENCE [LARGE SCALE GENOMIC DNA]</scope>
    <source>
        <strain evidence="2 3">DSM 105465</strain>
    </source>
</reference>
<comment type="caution">
    <text evidence="2">The sequence shown here is derived from an EMBL/GenBank/DDBJ whole genome shotgun (WGS) entry which is preliminary data.</text>
</comment>
<feature type="region of interest" description="Disordered" evidence="1">
    <location>
        <begin position="48"/>
        <end position="74"/>
    </location>
</feature>
<protein>
    <submittedName>
        <fullName evidence="2">Uncharacterized protein</fullName>
    </submittedName>
</protein>
<evidence type="ECO:0000313" key="3">
    <source>
        <dbReference type="Proteomes" id="UP000298327"/>
    </source>
</evidence>
<organism evidence="2 3">
    <name type="scientific">Dentipellis fragilis</name>
    <dbReference type="NCBI Taxonomy" id="205917"/>
    <lineage>
        <taxon>Eukaryota</taxon>
        <taxon>Fungi</taxon>
        <taxon>Dikarya</taxon>
        <taxon>Basidiomycota</taxon>
        <taxon>Agaricomycotina</taxon>
        <taxon>Agaricomycetes</taxon>
        <taxon>Russulales</taxon>
        <taxon>Hericiaceae</taxon>
        <taxon>Dentipellis</taxon>
    </lineage>
</organism>
<feature type="non-terminal residue" evidence="2">
    <location>
        <position position="1"/>
    </location>
</feature>
<dbReference type="EMBL" id="SEOQ01001964">
    <property type="protein sequence ID" value="TFY50173.1"/>
    <property type="molecule type" value="Genomic_DNA"/>
</dbReference>
<proteinExistence type="predicted"/>
<dbReference type="Proteomes" id="UP000298327">
    <property type="component" value="Unassembled WGS sequence"/>
</dbReference>
<dbReference type="AlphaFoldDB" id="A0A4Y9XLD9"/>
<accession>A0A4Y9XLD9</accession>
<name>A0A4Y9XLD9_9AGAM</name>
<sequence>ETKPRRARTRNPEIDVNGSKAQLMLRLQELLEVRKADLLVREMVWKSGEDEVQGQGEDSGQLQAAGQYDGSPEI</sequence>
<gene>
    <name evidence="2" type="ORF">EVG20_g11676</name>
</gene>
<evidence type="ECO:0000313" key="2">
    <source>
        <dbReference type="EMBL" id="TFY50173.1"/>
    </source>
</evidence>
<evidence type="ECO:0000256" key="1">
    <source>
        <dbReference type="SAM" id="MobiDB-lite"/>
    </source>
</evidence>
<keyword evidence="3" id="KW-1185">Reference proteome</keyword>
<dbReference type="OrthoDB" id="120976at2759"/>